<dbReference type="SMART" id="SM00530">
    <property type="entry name" value="HTH_XRE"/>
    <property type="match status" value="1"/>
</dbReference>
<keyword evidence="4" id="KW-1185">Reference proteome</keyword>
<proteinExistence type="predicted"/>
<sequence>MTDALTERLAATVRAARASLGFSTAELAARSGVSRAMIGKIERGDVQPTAALLAKLSDALGLTLSELIARAEGDRRRLARAAEQPVWVDPETGYRRRAVSPAGGRPLELVEIELPPGAEVAMGAGTYLFLHQQIWVLAGRLRFHEGAQVHELDAGDCLQLGPPSDCVFANPGPVPCRYLVALVKRAT</sequence>
<evidence type="ECO:0000256" key="1">
    <source>
        <dbReference type="ARBA" id="ARBA00023125"/>
    </source>
</evidence>
<dbReference type="RefSeq" id="WP_348954579.1">
    <property type="nucleotide sequence ID" value="NZ_JBDZYD010000012.1"/>
</dbReference>
<dbReference type="InterPro" id="IPR050807">
    <property type="entry name" value="TransReg_Diox_bact_type"/>
</dbReference>
<dbReference type="Pfam" id="PF01381">
    <property type="entry name" value="HTH_3"/>
    <property type="match status" value="1"/>
</dbReference>
<dbReference type="InterPro" id="IPR011051">
    <property type="entry name" value="RmlC_Cupin_sf"/>
</dbReference>
<accession>A0ABV0LMI6</accession>
<dbReference type="SUPFAM" id="SSF51182">
    <property type="entry name" value="RmlC-like cupins"/>
    <property type="match status" value="1"/>
</dbReference>
<evidence type="ECO:0000313" key="4">
    <source>
        <dbReference type="Proteomes" id="UP001440984"/>
    </source>
</evidence>
<comment type="caution">
    <text evidence="3">The sequence shown here is derived from an EMBL/GenBank/DDBJ whole genome shotgun (WGS) entry which is preliminary data.</text>
</comment>
<gene>
    <name evidence="3" type="ORF">ABJI51_30970</name>
</gene>
<name>A0ABV0LMI6_9PSEU</name>
<feature type="domain" description="HTH cro/C1-type" evidence="2">
    <location>
        <begin position="13"/>
        <end position="67"/>
    </location>
</feature>
<dbReference type="PANTHER" id="PTHR46797">
    <property type="entry name" value="HTH-TYPE TRANSCRIPTIONAL REGULATOR"/>
    <property type="match status" value="1"/>
</dbReference>
<dbReference type="Gene3D" id="2.60.120.10">
    <property type="entry name" value="Jelly Rolls"/>
    <property type="match status" value="1"/>
</dbReference>
<dbReference type="PROSITE" id="PS50943">
    <property type="entry name" value="HTH_CROC1"/>
    <property type="match status" value="1"/>
</dbReference>
<dbReference type="EMBL" id="JBDZYD010000012">
    <property type="protein sequence ID" value="MEQ0563523.1"/>
    <property type="molecule type" value="Genomic_DNA"/>
</dbReference>
<dbReference type="InterPro" id="IPR001387">
    <property type="entry name" value="Cro/C1-type_HTH"/>
</dbReference>
<dbReference type="InterPro" id="IPR014710">
    <property type="entry name" value="RmlC-like_jellyroll"/>
</dbReference>
<organism evidence="3 4">
    <name type="scientific">Amycolatopsis melonis</name>
    <dbReference type="NCBI Taxonomy" id="3156488"/>
    <lineage>
        <taxon>Bacteria</taxon>
        <taxon>Bacillati</taxon>
        <taxon>Actinomycetota</taxon>
        <taxon>Actinomycetes</taxon>
        <taxon>Pseudonocardiales</taxon>
        <taxon>Pseudonocardiaceae</taxon>
        <taxon>Amycolatopsis</taxon>
    </lineage>
</organism>
<dbReference type="CDD" id="cd00093">
    <property type="entry name" value="HTH_XRE"/>
    <property type="match status" value="1"/>
</dbReference>
<dbReference type="CDD" id="cd02209">
    <property type="entry name" value="cupin_XRE_C"/>
    <property type="match status" value="1"/>
</dbReference>
<evidence type="ECO:0000259" key="2">
    <source>
        <dbReference type="PROSITE" id="PS50943"/>
    </source>
</evidence>
<dbReference type="SUPFAM" id="SSF47413">
    <property type="entry name" value="lambda repressor-like DNA-binding domains"/>
    <property type="match status" value="1"/>
</dbReference>
<dbReference type="Gene3D" id="1.10.260.40">
    <property type="entry name" value="lambda repressor-like DNA-binding domains"/>
    <property type="match status" value="1"/>
</dbReference>
<protein>
    <submittedName>
        <fullName evidence="3">XRE family transcriptional regulator</fullName>
    </submittedName>
</protein>
<evidence type="ECO:0000313" key="3">
    <source>
        <dbReference type="EMBL" id="MEQ0563523.1"/>
    </source>
</evidence>
<dbReference type="Proteomes" id="UP001440984">
    <property type="component" value="Unassembled WGS sequence"/>
</dbReference>
<reference evidence="3 4" key="1">
    <citation type="submission" date="2024-05" db="EMBL/GenBank/DDBJ databases">
        <authorList>
            <person name="Zhao H."/>
            <person name="Xu Y."/>
            <person name="Lin S."/>
            <person name="Spain J.C."/>
            <person name="Zhou N.-Y."/>
        </authorList>
    </citation>
    <scope>NUCLEOTIDE SEQUENCE [LARGE SCALE GENOMIC DNA]</scope>
    <source>
        <strain evidence="3 4">NEAU-NG30</strain>
    </source>
</reference>
<keyword evidence="1" id="KW-0238">DNA-binding</keyword>
<dbReference type="InterPro" id="IPR010982">
    <property type="entry name" value="Lambda_DNA-bd_dom_sf"/>
</dbReference>
<dbReference type="PANTHER" id="PTHR46797:SF10">
    <property type="entry name" value="BLR1115 PROTEIN"/>
    <property type="match status" value="1"/>
</dbReference>